<reference evidence="1" key="1">
    <citation type="submission" date="2022-12" db="EMBL/GenBank/DDBJ databases">
        <title>Jiella pelagia sp. nov., isolated from phosphonate enriched culture of Northwest Pacific surface seawater.</title>
        <authorList>
            <person name="Shin D.Y."/>
            <person name="Hwang C.Y."/>
        </authorList>
    </citation>
    <scope>NUCLEOTIDE SEQUENCE</scope>
    <source>
        <strain evidence="1">HL-NP1</strain>
    </source>
</reference>
<dbReference type="EMBL" id="CP114029">
    <property type="protein sequence ID" value="WAP69052.1"/>
    <property type="molecule type" value="Genomic_DNA"/>
</dbReference>
<dbReference type="Proteomes" id="UP001164020">
    <property type="component" value="Chromosome"/>
</dbReference>
<dbReference type="RefSeq" id="WP_268881489.1">
    <property type="nucleotide sequence ID" value="NZ_CP114029.1"/>
</dbReference>
<keyword evidence="2" id="KW-1185">Reference proteome</keyword>
<protein>
    <submittedName>
        <fullName evidence="1">Uncharacterized protein</fullName>
    </submittedName>
</protein>
<organism evidence="1 2">
    <name type="scientific">Jiella pelagia</name>
    <dbReference type="NCBI Taxonomy" id="2986949"/>
    <lineage>
        <taxon>Bacteria</taxon>
        <taxon>Pseudomonadati</taxon>
        <taxon>Pseudomonadota</taxon>
        <taxon>Alphaproteobacteria</taxon>
        <taxon>Hyphomicrobiales</taxon>
        <taxon>Aurantimonadaceae</taxon>
        <taxon>Jiella</taxon>
    </lineage>
</organism>
<evidence type="ECO:0000313" key="2">
    <source>
        <dbReference type="Proteomes" id="UP001164020"/>
    </source>
</evidence>
<evidence type="ECO:0000313" key="1">
    <source>
        <dbReference type="EMBL" id="WAP69052.1"/>
    </source>
</evidence>
<sequence>MKIVLRSNASKVTAGLDKAARKQIPFASALALTMVAKDAQQKVRQSLPSTFTIRNGWVAKGIQVKAANKRQFPMQAEVGTKDDFMARQSEGGDKTGRNGGSVAVPVGARAQQSDITRKSKWPGALLRRKKTFIIKPHAGRSKGQRLVYKREPQGLKLLYILQRKVNVKPVWRFKEQVERVAQRVYDKRFGEALAKALKTER</sequence>
<name>A0ABY7BYV7_9HYPH</name>
<accession>A0ABY7BYV7</accession>
<proteinExistence type="predicted"/>
<gene>
    <name evidence="1" type="ORF">OH818_01570</name>
</gene>